<evidence type="ECO:0000256" key="2">
    <source>
        <dbReference type="ARBA" id="ARBA00023125"/>
    </source>
</evidence>
<organism evidence="5 6">
    <name type="scientific">Sphingobium yanoikuyae</name>
    <name type="common">Sphingomonas yanoikuyae</name>
    <dbReference type="NCBI Taxonomy" id="13690"/>
    <lineage>
        <taxon>Bacteria</taxon>
        <taxon>Pseudomonadati</taxon>
        <taxon>Pseudomonadota</taxon>
        <taxon>Alphaproteobacteria</taxon>
        <taxon>Sphingomonadales</taxon>
        <taxon>Sphingomonadaceae</taxon>
        <taxon>Sphingobium</taxon>
    </lineage>
</organism>
<protein>
    <submittedName>
        <fullName evidence="5">DUF4019 domain-containing protein</fullName>
    </submittedName>
</protein>
<dbReference type="InterPro" id="IPR016032">
    <property type="entry name" value="Sig_transdc_resp-reg_C-effctor"/>
</dbReference>
<dbReference type="EMBL" id="CP047218">
    <property type="protein sequence ID" value="QHD69072.1"/>
    <property type="molecule type" value="Genomic_DNA"/>
</dbReference>
<dbReference type="InterPro" id="IPR025091">
    <property type="entry name" value="DUF4019"/>
</dbReference>
<dbReference type="RefSeq" id="WP_159367449.1">
    <property type="nucleotide sequence ID" value="NZ_CP047218.1"/>
</dbReference>
<dbReference type="GO" id="GO:0006355">
    <property type="term" value="P:regulation of DNA-templated transcription"/>
    <property type="evidence" value="ECO:0007669"/>
    <property type="project" value="InterPro"/>
</dbReference>
<dbReference type="InterPro" id="IPR000792">
    <property type="entry name" value="Tscrpt_reg_LuxR_C"/>
</dbReference>
<dbReference type="Gene3D" id="1.10.10.10">
    <property type="entry name" value="Winged helix-like DNA-binding domain superfamily/Winged helix DNA-binding domain"/>
    <property type="match status" value="1"/>
</dbReference>
<dbReference type="InterPro" id="IPR036388">
    <property type="entry name" value="WH-like_DNA-bd_sf"/>
</dbReference>
<reference evidence="5 6" key="1">
    <citation type="submission" date="2019-12" db="EMBL/GenBank/DDBJ databases">
        <title>Functional and genomic insights into the Sphingobium yanoikuyae YC-JY1, a bacterium efficiently degrading bisphenol A.</title>
        <authorList>
            <person name="Jia Y."/>
            <person name="Li X."/>
            <person name="Wang J."/>
            <person name="Eltoukhy A."/>
            <person name="Lamraoui I."/>
            <person name="Yan Y."/>
        </authorList>
    </citation>
    <scope>NUCLEOTIDE SEQUENCE [LARGE SCALE GENOMIC DNA]</scope>
    <source>
        <strain evidence="5 6">YC-JY1</strain>
    </source>
</reference>
<dbReference type="PRINTS" id="PR00038">
    <property type="entry name" value="HTHLUXR"/>
</dbReference>
<dbReference type="AlphaFoldDB" id="A0A6P1GMC1"/>
<evidence type="ECO:0000256" key="1">
    <source>
        <dbReference type="ARBA" id="ARBA00023015"/>
    </source>
</evidence>
<dbReference type="CDD" id="cd06170">
    <property type="entry name" value="LuxR_C_like"/>
    <property type="match status" value="1"/>
</dbReference>
<dbReference type="PROSITE" id="PS50043">
    <property type="entry name" value="HTH_LUXR_2"/>
    <property type="match status" value="1"/>
</dbReference>
<gene>
    <name evidence="5" type="ORF">GS397_19760</name>
</gene>
<feature type="domain" description="HTH luxR-type" evidence="4">
    <location>
        <begin position="5"/>
        <end position="70"/>
    </location>
</feature>
<evidence type="ECO:0000259" key="4">
    <source>
        <dbReference type="PROSITE" id="PS50043"/>
    </source>
</evidence>
<dbReference type="PANTHER" id="PTHR44688:SF16">
    <property type="entry name" value="DNA-BINDING TRANSCRIPTIONAL ACTIVATOR DEVR_DOSR"/>
    <property type="match status" value="1"/>
</dbReference>
<dbReference type="SUPFAM" id="SSF46894">
    <property type="entry name" value="C-terminal effector domain of the bipartite response regulators"/>
    <property type="match status" value="1"/>
</dbReference>
<evidence type="ECO:0000313" key="5">
    <source>
        <dbReference type="EMBL" id="QHD69072.1"/>
    </source>
</evidence>
<name>A0A6P1GMC1_SPHYA</name>
<dbReference type="Pfam" id="PF00196">
    <property type="entry name" value="GerE"/>
    <property type="match status" value="1"/>
</dbReference>
<dbReference type="Pfam" id="PF13211">
    <property type="entry name" value="DUF4019"/>
    <property type="match status" value="1"/>
</dbReference>
<proteinExistence type="predicted"/>
<dbReference type="SMART" id="SM00421">
    <property type="entry name" value="HTH_LUXR"/>
    <property type="match status" value="1"/>
</dbReference>
<keyword evidence="1" id="KW-0805">Transcription regulation</keyword>
<evidence type="ECO:0000313" key="6">
    <source>
        <dbReference type="Proteomes" id="UP000464086"/>
    </source>
</evidence>
<accession>A0A6P1GMC1</accession>
<sequence length="262" mass="28470">MTSGMTDGLWALTEKEKQTLRLMVRGHDAKSIARSLDLSVHTINERLRDARRKMAVSSSREAARLLLEAEGAPEASPPDFLGDRLLGADAAPVEVDQDEAPVVGVGPADRRRPILPGVLLMTFVLGLLALAALPDAAPTPQSTPQAMPAATQAHNAEVVDAARQWLALIDQDKWAESYRGTGSAFQKLNTVQVWTEVSQTMRGRFGTLQSRSLLSQEELPAPPHGYEVVKFRASYANQAQAIETVTLDRENGAWRVVGVTIE</sequence>
<keyword evidence="3" id="KW-0804">Transcription</keyword>
<evidence type="ECO:0000256" key="3">
    <source>
        <dbReference type="ARBA" id="ARBA00023163"/>
    </source>
</evidence>
<dbReference type="Proteomes" id="UP000464086">
    <property type="component" value="Chromosome"/>
</dbReference>
<keyword evidence="2" id="KW-0238">DNA-binding</keyword>
<dbReference type="PANTHER" id="PTHR44688">
    <property type="entry name" value="DNA-BINDING TRANSCRIPTIONAL ACTIVATOR DEVR_DOSR"/>
    <property type="match status" value="1"/>
</dbReference>
<dbReference type="GO" id="GO:0003677">
    <property type="term" value="F:DNA binding"/>
    <property type="evidence" value="ECO:0007669"/>
    <property type="project" value="UniProtKB-KW"/>
</dbReference>